<dbReference type="EMBL" id="JAPMOS010000001">
    <property type="protein sequence ID" value="KAJ4463065.1"/>
    <property type="molecule type" value="Genomic_DNA"/>
</dbReference>
<evidence type="ECO:0000259" key="1">
    <source>
        <dbReference type="PROSITE" id="PS51186"/>
    </source>
</evidence>
<organism evidence="2 3">
    <name type="scientific">Paratrimastix pyriformis</name>
    <dbReference type="NCBI Taxonomy" id="342808"/>
    <lineage>
        <taxon>Eukaryota</taxon>
        <taxon>Metamonada</taxon>
        <taxon>Preaxostyla</taxon>
        <taxon>Paratrimastigidae</taxon>
        <taxon>Paratrimastix</taxon>
    </lineage>
</organism>
<dbReference type="InterPro" id="IPR000182">
    <property type="entry name" value="GNAT_dom"/>
</dbReference>
<dbReference type="Pfam" id="PF00583">
    <property type="entry name" value="Acetyltransf_1"/>
    <property type="match status" value="1"/>
</dbReference>
<name>A0ABQ8V1W5_9EUKA</name>
<dbReference type="Proteomes" id="UP001141327">
    <property type="component" value="Unassembled WGS sequence"/>
</dbReference>
<dbReference type="Gene3D" id="3.40.630.30">
    <property type="match status" value="1"/>
</dbReference>
<dbReference type="InterPro" id="IPR016181">
    <property type="entry name" value="Acyl_CoA_acyltransferase"/>
</dbReference>
<protein>
    <recommendedName>
        <fullName evidence="1">N-acetyltransferase domain-containing protein</fullName>
    </recommendedName>
</protein>
<proteinExistence type="predicted"/>
<evidence type="ECO:0000313" key="3">
    <source>
        <dbReference type="Proteomes" id="UP001141327"/>
    </source>
</evidence>
<gene>
    <name evidence="2" type="ORF">PAPYR_318</name>
</gene>
<dbReference type="SUPFAM" id="SSF55729">
    <property type="entry name" value="Acyl-CoA N-acyltransferases (Nat)"/>
    <property type="match status" value="1"/>
</dbReference>
<comment type="caution">
    <text evidence="2">The sequence shown here is derived from an EMBL/GenBank/DDBJ whole genome shotgun (WGS) entry which is preliminary data.</text>
</comment>
<accession>A0ABQ8V1W5</accession>
<evidence type="ECO:0000313" key="2">
    <source>
        <dbReference type="EMBL" id="KAJ4463065.1"/>
    </source>
</evidence>
<feature type="domain" description="N-acetyltransferase" evidence="1">
    <location>
        <begin position="5"/>
        <end position="226"/>
    </location>
</feature>
<dbReference type="PROSITE" id="PS51186">
    <property type="entry name" value="GNAT"/>
    <property type="match status" value="1"/>
</dbReference>
<keyword evidence="3" id="KW-1185">Reference proteome</keyword>
<sequence>MSGGIHVYPIAPDLTQEAMRCLSRCFLENYPPGDAVHITREEREKYTQIQAPCFTSGVSLLAIDSENRVCGVALIADATSTLDQAAVAELNSVGFGILDEVCSECQQIYLGTLKHCSEIGSPIPGGKVAEILNLGVLPTHRGRRIAAKLIEEAEQRLALLGYRRLYSTTVTNFSYRRRCAVDYLDWRPTAHPLAPLPDGSSAPPPFREIALTTPHKEAVLMEKILR</sequence>
<dbReference type="CDD" id="cd04301">
    <property type="entry name" value="NAT_SF"/>
    <property type="match status" value="1"/>
</dbReference>
<reference evidence="2" key="1">
    <citation type="journal article" date="2022" name="bioRxiv">
        <title>Genomics of Preaxostyla Flagellates Illuminates Evolutionary Transitions and the Path Towards Mitochondrial Loss.</title>
        <authorList>
            <person name="Novak L.V.F."/>
            <person name="Treitli S.C."/>
            <person name="Pyrih J."/>
            <person name="Halakuc P."/>
            <person name="Pipaliya S.V."/>
            <person name="Vacek V."/>
            <person name="Brzon O."/>
            <person name="Soukal P."/>
            <person name="Eme L."/>
            <person name="Dacks J.B."/>
            <person name="Karnkowska A."/>
            <person name="Elias M."/>
            <person name="Hampl V."/>
        </authorList>
    </citation>
    <scope>NUCLEOTIDE SEQUENCE</scope>
    <source>
        <strain evidence="2">RCP-MX</strain>
    </source>
</reference>